<evidence type="ECO:0000313" key="2">
    <source>
        <dbReference type="EMBL" id="MBC2903715.1"/>
    </source>
</evidence>
<protein>
    <submittedName>
        <fullName evidence="2">Uncharacterized protein</fullName>
    </submittedName>
</protein>
<evidence type="ECO:0000313" key="3">
    <source>
        <dbReference type="Proteomes" id="UP000584670"/>
    </source>
</evidence>
<organism evidence="2 3">
    <name type="scientific">Streptomyces cupreus</name>
    <dbReference type="NCBI Taxonomy" id="2759956"/>
    <lineage>
        <taxon>Bacteria</taxon>
        <taxon>Bacillati</taxon>
        <taxon>Actinomycetota</taxon>
        <taxon>Actinomycetes</taxon>
        <taxon>Kitasatosporales</taxon>
        <taxon>Streptomycetaceae</taxon>
        <taxon>Streptomyces</taxon>
    </lineage>
</organism>
<keyword evidence="3" id="KW-1185">Reference proteome</keyword>
<dbReference type="RefSeq" id="WP_186283597.1">
    <property type="nucleotide sequence ID" value="NZ_JACMSF010000019.1"/>
</dbReference>
<dbReference type="AlphaFoldDB" id="A0A7X1MCI3"/>
<sequence length="83" mass="9025">MTSPATTDSAPQETDVCLHFHALFLDTRLDVVWSPGLGRRIRAGLARLVTGRGDGPVPHAPDAPARFPEEKPQEKPEEKGVAR</sequence>
<dbReference type="EMBL" id="JACMSF010000019">
    <property type="protein sequence ID" value="MBC2903715.1"/>
    <property type="molecule type" value="Genomic_DNA"/>
</dbReference>
<accession>A0A7X1MCI3</accession>
<proteinExistence type="predicted"/>
<reference evidence="2 3" key="1">
    <citation type="submission" date="2020-08" db="EMBL/GenBank/DDBJ databases">
        <title>Streptomyces sp. PSKA01 genome sequencing and assembly.</title>
        <authorList>
            <person name="Mandal S."/>
            <person name="Maiti P.K."/>
            <person name="Das P."/>
        </authorList>
    </citation>
    <scope>NUCLEOTIDE SEQUENCE [LARGE SCALE GENOMIC DNA]</scope>
    <source>
        <strain evidence="2 3">PSKA01</strain>
    </source>
</reference>
<name>A0A7X1MCI3_9ACTN</name>
<dbReference type="Proteomes" id="UP000584670">
    <property type="component" value="Unassembled WGS sequence"/>
</dbReference>
<evidence type="ECO:0000256" key="1">
    <source>
        <dbReference type="SAM" id="MobiDB-lite"/>
    </source>
</evidence>
<feature type="region of interest" description="Disordered" evidence="1">
    <location>
        <begin position="50"/>
        <end position="83"/>
    </location>
</feature>
<feature type="compositionally biased region" description="Basic and acidic residues" evidence="1">
    <location>
        <begin position="67"/>
        <end position="83"/>
    </location>
</feature>
<comment type="caution">
    <text evidence="2">The sequence shown here is derived from an EMBL/GenBank/DDBJ whole genome shotgun (WGS) entry which is preliminary data.</text>
</comment>
<gene>
    <name evidence="2" type="ORF">H4N64_19235</name>
</gene>